<dbReference type="InterPro" id="IPR013783">
    <property type="entry name" value="Ig-like_fold"/>
</dbReference>
<dbReference type="InterPro" id="IPR029030">
    <property type="entry name" value="Caspase-like_dom_sf"/>
</dbReference>
<dbReference type="Gene3D" id="2.60.40.10">
    <property type="entry name" value="Immunoglobulins"/>
    <property type="match status" value="2"/>
</dbReference>
<reference evidence="2 3" key="1">
    <citation type="submission" date="2014-11" db="EMBL/GenBank/DDBJ databases">
        <title>Genome sequence of Flavihumibacter solisilvae 3-3.</title>
        <authorList>
            <person name="Zhou G."/>
            <person name="Li M."/>
            <person name="Wang G."/>
        </authorList>
    </citation>
    <scope>NUCLEOTIDE SEQUENCE [LARGE SCALE GENOMIC DNA]</scope>
    <source>
        <strain evidence="2 3">3-3</strain>
    </source>
</reference>
<protein>
    <recommendedName>
        <fullName evidence="1">Gingipain domain-containing protein</fullName>
    </recommendedName>
</protein>
<name>A0A0C1L674_9BACT</name>
<dbReference type="InterPro" id="IPR001769">
    <property type="entry name" value="Gingipain"/>
</dbReference>
<organism evidence="2 3">
    <name type="scientific">Flavihumibacter solisilvae</name>
    <dbReference type="NCBI Taxonomy" id="1349421"/>
    <lineage>
        <taxon>Bacteria</taxon>
        <taxon>Pseudomonadati</taxon>
        <taxon>Bacteroidota</taxon>
        <taxon>Chitinophagia</taxon>
        <taxon>Chitinophagales</taxon>
        <taxon>Chitinophagaceae</taxon>
        <taxon>Flavihumibacter</taxon>
    </lineage>
</organism>
<dbReference type="EMBL" id="JSVC01000005">
    <property type="protein sequence ID" value="KIC95632.1"/>
    <property type="molecule type" value="Genomic_DNA"/>
</dbReference>
<dbReference type="Proteomes" id="UP000031408">
    <property type="component" value="Unassembled WGS sequence"/>
</dbReference>
<keyword evidence="3" id="KW-1185">Reference proteome</keyword>
<evidence type="ECO:0000313" key="2">
    <source>
        <dbReference type="EMBL" id="KIC95632.1"/>
    </source>
</evidence>
<feature type="domain" description="Gingipain" evidence="1">
    <location>
        <begin position="396"/>
        <end position="778"/>
    </location>
</feature>
<gene>
    <name evidence="2" type="ORF">OI18_05090</name>
</gene>
<proteinExistence type="predicted"/>
<evidence type="ECO:0000259" key="1">
    <source>
        <dbReference type="Pfam" id="PF01364"/>
    </source>
</evidence>
<dbReference type="GO" id="GO:0008234">
    <property type="term" value="F:cysteine-type peptidase activity"/>
    <property type="evidence" value="ECO:0007669"/>
    <property type="project" value="InterPro"/>
</dbReference>
<dbReference type="SUPFAM" id="SSF52129">
    <property type="entry name" value="Caspase-like"/>
    <property type="match status" value="1"/>
</dbReference>
<evidence type="ECO:0000313" key="3">
    <source>
        <dbReference type="Proteomes" id="UP000031408"/>
    </source>
</evidence>
<dbReference type="Gene3D" id="2.60.40.4070">
    <property type="match status" value="1"/>
</dbReference>
<dbReference type="GO" id="GO:0006508">
    <property type="term" value="P:proteolysis"/>
    <property type="evidence" value="ECO:0007669"/>
    <property type="project" value="InterPro"/>
</dbReference>
<comment type="caution">
    <text evidence="2">The sequence shown here is derived from an EMBL/GenBank/DDBJ whole genome shotgun (WGS) entry which is preliminary data.</text>
</comment>
<accession>A0A0C1L674</accession>
<dbReference type="Gene3D" id="3.40.50.1460">
    <property type="match status" value="1"/>
</dbReference>
<sequence length="1694" mass="190188">MLVSGLSSFGQAFNNEWINYNNTYYKFKIGKDSLYRIPVTTLAQRGLDTVPVQFLKMFRNGQEVPIYTSVATGTLPADGYIEFWGLANDGEADRPLYRVPGHQHTTKYSLHSDTSIYFLTVERSQPNLRFADVSNDAATSTLPVESYFMYTTGKYYREILNKGFAADLEQYVYSSAYDRGEFWASRDIAQRTTRTDVIPNLFAATSGPEAVLRYGVFGNTTKTRRIRLDLNGAPLQDTAVNFFSDLVSTVSFPAASLASGSASVAFTNVQPPKPPTGTDPYTDRFVVSFFNITYPRQFDFGNQAQFQFELEPRSSGYLLEIRNFNAGAATPVLYDLATRERFVANTQVAGAYRFALGPNAQARKLILVRQQGIPMVTTMAERKFRDYRNPDNQASYIIISNPRLYSGTAGNNPVEDYRQYRSSVAGGSYNAKIYETEDLVDQFAFGIKGHPLSVKNFLRYARTNFSQPPSKAFLIGKGVNYTEFRYQVSATGPVFADQLRLDELNLVPTFGYPGSDNMLSANGVDNSRAVTEIGRLSVIRAVEIENYLEKIKEYELTQKTAPFTLQDRLWMKNISHVTGASNALLGSQLCNYMNTYKDVIKDTLVGANVVVLCKSASTQQDQTGTQILRGMFDKGMSLLTYFGHSSASTLEFNIEDPQDYNNAGKYPVFSVNGCYAGDFFRYNIARFSDLESLSEKFTLAKQRGGIAFLASTHFGVLNYLEQYLEGFYKKMGNTDYGASLGRLTADALSYMVDSYTPLDFLARSHSEQINLHGDPAIVMNFSPKPDYIVEESLLELSPSFISVSTQSVKMKMKYYNLGMAVKDSIQVEIRRTKPDGSSVVLYSGKRLAPYYADSLELDVPVVATTDKGENRISVILDGNELIPEMDEFNNSINKTFFIYEDGATPAYPYNYSIVSNASQKFYASTANPFSPMKQYIMEIDTTAMFNSSLLKTATISSKGGLLEFDPQITFLDSVVYYWRTALVPAEGEQTIWNQSSFLFRNNSQTGANQSHYFQHTNSTLSNLLLQDDRRWAFDVNHNTIVMRQAMYPTSGTQDGDFAVILNDEEFIQSACVGRSLIFHIIDPLTFVPWKNVDANGANLLKWGSGSANCKPARNWNFEFSYLTAASRKKIMDFMDSIPTGYYVVVRSTDYHVPNSFSTTWQNDTTLYGKNKSLYHKLLEAGMTGVSELTAPKSWVFVYRKGNNSFNPQSRVSEGIYDRISLAVTTPTPDSVGTIKSPAFGPAKKWKELHWKGKSSETAPGDNVMVSVLGVRNDNSTVLLKDFSMTEQDVDISDISAAEFPRLMLQMRNSDSIHYTPYQLDYWRVVYEPVPEGVLAPNLFLISKDTIGFGQQLEFGIAFKNISEIPFDSMMKVKVTLTDQNNVTHQLPVADLKVLAAGDTIMFRYTIDTRNYAGVNTLFIEFNPNNHQAEQYHFNNFLYKTIYVAGDNTKPVLDVTFDGVHILNGDIVSAKPKIIIKLKDESKFLLLKDTSLMKVQVRYPDGTLRNYKFDSDTVRFIPAQTTSDNTATIEFTPAFTTTYNEETGVDDYELIVTGKDASNNSAGNQAYTVVFTVINKPMISNLLNYPNPFSTSTAFVFTLTGSEIPSNFKIQIMTVTGKIVREITGDELGPLHIGRNITEYKWDGTDQFGQRLANGVYLYRVVTRLHGKKMDKFKGAGDNTDKYFNKGYGKMYLIR</sequence>
<dbReference type="Pfam" id="PF01364">
    <property type="entry name" value="Peptidase_C25"/>
    <property type="match status" value="1"/>
</dbReference>
<dbReference type="STRING" id="1349421.OI18_05090"/>